<dbReference type="OrthoDB" id="3247418at2759"/>
<dbReference type="AlphaFoldDB" id="S7QC58"/>
<dbReference type="RefSeq" id="XP_007864119.1">
    <property type="nucleotide sequence ID" value="XM_007865928.1"/>
</dbReference>
<proteinExistence type="predicted"/>
<accession>S7QC58</accession>
<reference evidence="1 2" key="1">
    <citation type="journal article" date="2012" name="Science">
        <title>The Paleozoic origin of enzymatic lignin decomposition reconstructed from 31 fungal genomes.</title>
        <authorList>
            <person name="Floudas D."/>
            <person name="Binder M."/>
            <person name="Riley R."/>
            <person name="Barry K."/>
            <person name="Blanchette R.A."/>
            <person name="Henrissat B."/>
            <person name="Martinez A.T."/>
            <person name="Otillar R."/>
            <person name="Spatafora J.W."/>
            <person name="Yadav J.S."/>
            <person name="Aerts A."/>
            <person name="Benoit I."/>
            <person name="Boyd A."/>
            <person name="Carlson A."/>
            <person name="Copeland A."/>
            <person name="Coutinho P.M."/>
            <person name="de Vries R.P."/>
            <person name="Ferreira P."/>
            <person name="Findley K."/>
            <person name="Foster B."/>
            <person name="Gaskell J."/>
            <person name="Glotzer D."/>
            <person name="Gorecki P."/>
            <person name="Heitman J."/>
            <person name="Hesse C."/>
            <person name="Hori C."/>
            <person name="Igarashi K."/>
            <person name="Jurgens J.A."/>
            <person name="Kallen N."/>
            <person name="Kersten P."/>
            <person name="Kohler A."/>
            <person name="Kuees U."/>
            <person name="Kumar T.K.A."/>
            <person name="Kuo A."/>
            <person name="LaButti K."/>
            <person name="Larrondo L.F."/>
            <person name="Lindquist E."/>
            <person name="Ling A."/>
            <person name="Lombard V."/>
            <person name="Lucas S."/>
            <person name="Lundell T."/>
            <person name="Martin R."/>
            <person name="McLaughlin D.J."/>
            <person name="Morgenstern I."/>
            <person name="Morin E."/>
            <person name="Murat C."/>
            <person name="Nagy L.G."/>
            <person name="Nolan M."/>
            <person name="Ohm R.A."/>
            <person name="Patyshakuliyeva A."/>
            <person name="Rokas A."/>
            <person name="Ruiz-Duenas F.J."/>
            <person name="Sabat G."/>
            <person name="Salamov A."/>
            <person name="Samejima M."/>
            <person name="Schmutz J."/>
            <person name="Slot J.C."/>
            <person name="St John F."/>
            <person name="Stenlid J."/>
            <person name="Sun H."/>
            <person name="Sun S."/>
            <person name="Syed K."/>
            <person name="Tsang A."/>
            <person name="Wiebenga A."/>
            <person name="Young D."/>
            <person name="Pisabarro A."/>
            <person name="Eastwood D.C."/>
            <person name="Martin F."/>
            <person name="Cullen D."/>
            <person name="Grigoriev I.V."/>
            <person name="Hibbett D.S."/>
        </authorList>
    </citation>
    <scope>NUCLEOTIDE SEQUENCE [LARGE SCALE GENOMIC DNA]</scope>
    <source>
        <strain evidence="1 2">ATCC 11539</strain>
    </source>
</reference>
<name>S7QC58_GLOTA</name>
<sequence length="331" mass="37445">MVRSFIRGANLRRWLSRIDCPAAIKLCKDFFDKAFGSKHDKHRDSRLEDLPIQQFPAPLQNLTQQQWGPLCSYLRFRRIMYSSAAFHTGNSLIFFYPMGGSENHAVPGSIQYIYRRAGSLKFAVRRQMQAPQEYPDPFRKWRDHYPAEVYSLQLADDLEEVDPTRVLCHFARFPLTDELAVVLMLSQAYKSVVPVPGCEPLSQPLLAAGGPPPAIEWLADAATGGPSAARLYTGRSRISKSHNKTHHHYIPGPPDKEVPPPRAITHWCPGQQPSTGPSIASRLVYKNELITPAVTVEPDVRHIQVSFIVISLKGYSRDLIRNNHHFLGHNH</sequence>
<dbReference type="Proteomes" id="UP000030669">
    <property type="component" value="Unassembled WGS sequence"/>
</dbReference>
<dbReference type="KEGG" id="gtr:GLOTRDRAFT_127323"/>
<keyword evidence="2" id="KW-1185">Reference proteome</keyword>
<evidence type="ECO:0000313" key="1">
    <source>
        <dbReference type="EMBL" id="EPQ56937.1"/>
    </source>
</evidence>
<protein>
    <submittedName>
        <fullName evidence="1">Uncharacterized protein</fullName>
    </submittedName>
</protein>
<dbReference type="eggNOG" id="ENOG502RD4Q">
    <property type="taxonomic scope" value="Eukaryota"/>
</dbReference>
<organism evidence="1 2">
    <name type="scientific">Gloeophyllum trabeum (strain ATCC 11539 / FP-39264 / Madison 617)</name>
    <name type="common">Brown rot fungus</name>
    <dbReference type="NCBI Taxonomy" id="670483"/>
    <lineage>
        <taxon>Eukaryota</taxon>
        <taxon>Fungi</taxon>
        <taxon>Dikarya</taxon>
        <taxon>Basidiomycota</taxon>
        <taxon>Agaricomycotina</taxon>
        <taxon>Agaricomycetes</taxon>
        <taxon>Gloeophyllales</taxon>
        <taxon>Gloeophyllaceae</taxon>
        <taxon>Gloeophyllum</taxon>
    </lineage>
</organism>
<gene>
    <name evidence="1" type="ORF">GLOTRDRAFT_127323</name>
</gene>
<dbReference type="GeneID" id="19301540"/>
<dbReference type="HOGENOM" id="CLU_839518_0_0_1"/>
<evidence type="ECO:0000313" key="2">
    <source>
        <dbReference type="Proteomes" id="UP000030669"/>
    </source>
</evidence>
<dbReference type="EMBL" id="KB469299">
    <property type="protein sequence ID" value="EPQ56937.1"/>
    <property type="molecule type" value="Genomic_DNA"/>
</dbReference>